<evidence type="ECO:0000256" key="1">
    <source>
        <dbReference type="SAM" id="Phobius"/>
    </source>
</evidence>
<comment type="caution">
    <text evidence="2">The sequence shown here is derived from an EMBL/GenBank/DDBJ whole genome shotgun (WGS) entry which is preliminary data.</text>
</comment>
<feature type="transmembrane region" description="Helical" evidence="1">
    <location>
        <begin position="41"/>
        <end position="60"/>
    </location>
</feature>
<sequence>MTDIVPHKHCLVCGNSVRADENFCDELCESKYKSAQRKQQIMFIIFIIIMGLILILPSILRTNG</sequence>
<dbReference type="EMBL" id="LNQE01001485">
    <property type="protein sequence ID" value="KUG16660.1"/>
    <property type="molecule type" value="Genomic_DNA"/>
</dbReference>
<dbReference type="InterPro" id="IPR019216">
    <property type="entry name" value="DUF2116_treble_clef"/>
</dbReference>
<dbReference type="Pfam" id="PF09889">
    <property type="entry name" value="DUF2116"/>
    <property type="match status" value="1"/>
</dbReference>
<name>A0A0W8F721_9ZZZZ</name>
<evidence type="ECO:0000313" key="2">
    <source>
        <dbReference type="EMBL" id="KUG16660.1"/>
    </source>
</evidence>
<dbReference type="PIRSF" id="PIRSF004990">
    <property type="entry name" value="UCP004990"/>
    <property type="match status" value="1"/>
</dbReference>
<keyword evidence="1" id="KW-0812">Transmembrane</keyword>
<accession>A0A0W8F721</accession>
<evidence type="ECO:0008006" key="3">
    <source>
        <dbReference type="Google" id="ProtNLM"/>
    </source>
</evidence>
<proteinExistence type="predicted"/>
<keyword evidence="1" id="KW-0472">Membrane</keyword>
<organism evidence="2">
    <name type="scientific">hydrocarbon metagenome</name>
    <dbReference type="NCBI Taxonomy" id="938273"/>
    <lineage>
        <taxon>unclassified sequences</taxon>
        <taxon>metagenomes</taxon>
        <taxon>ecological metagenomes</taxon>
    </lineage>
</organism>
<protein>
    <recommendedName>
        <fullName evidence="3">DUF2116 family Zn-ribbon domain-containing protein</fullName>
    </recommendedName>
</protein>
<gene>
    <name evidence="2" type="ORF">ASZ90_013670</name>
</gene>
<reference evidence="2" key="1">
    <citation type="journal article" date="2015" name="Proc. Natl. Acad. Sci. U.S.A.">
        <title>Networks of energetic and metabolic interactions define dynamics in microbial communities.</title>
        <authorList>
            <person name="Embree M."/>
            <person name="Liu J.K."/>
            <person name="Al-Bassam M.M."/>
            <person name="Zengler K."/>
        </authorList>
    </citation>
    <scope>NUCLEOTIDE SEQUENCE</scope>
</reference>
<keyword evidence="1" id="KW-1133">Transmembrane helix</keyword>
<dbReference type="AlphaFoldDB" id="A0A0W8F721"/>